<sequence>MHTVHTIMTNLATFRVHIAPLGFEIDRIILPLKQTKADKLCLILHEKTAEDKSKPYLEKVKKECKKLDVKLELFYANRLGIFNMIKLAKEIIIAEKNNYIYVNVASGSKIQAIACMMACMILKEYKNIQPFYAEPETYAAFEGKQQSFGLKDTIPLPTYEIQTPKQKLLDALNIVYSHDKQKLTKKEMAQIAEEKQIITVNAENENHSQARFASLDKNIIEPLEKQWGFIEVEKVGRNRWISITEEGKNAAEFLI</sequence>
<protein>
    <submittedName>
        <fullName evidence="3">Uncharacterized protein</fullName>
    </submittedName>
</protein>
<dbReference type="Pfam" id="PF19810">
    <property type="entry name" value="HFX_2341_N"/>
    <property type="match status" value="1"/>
</dbReference>
<dbReference type="InterPro" id="IPR046260">
    <property type="entry name" value="HFX_2341-like_N"/>
</dbReference>
<accession>A0A075GVT4</accession>
<evidence type="ECO:0000313" key="3">
    <source>
        <dbReference type="EMBL" id="AIF07961.1"/>
    </source>
</evidence>
<feature type="domain" description="DUF6293" evidence="2">
    <location>
        <begin position="156"/>
        <end position="253"/>
    </location>
</feature>
<reference evidence="3" key="1">
    <citation type="journal article" date="2014" name="Genome Biol. Evol.">
        <title>Pangenome evidence for extensive interdomain horizontal transfer affecting lineage core and shell genes in uncultured planktonic thaumarchaeota and euryarchaeota.</title>
        <authorList>
            <person name="Deschamps P."/>
            <person name="Zivanovic Y."/>
            <person name="Moreira D."/>
            <person name="Rodriguez-Valera F."/>
            <person name="Lopez-Garcia P."/>
        </authorList>
    </citation>
    <scope>NUCLEOTIDE SEQUENCE</scope>
</reference>
<name>A0A075GVT4_9ARCH</name>
<organism evidence="3">
    <name type="scientific">uncultured marine thaumarchaeote KM3_25_G08</name>
    <dbReference type="NCBI Taxonomy" id="1456105"/>
    <lineage>
        <taxon>Archaea</taxon>
        <taxon>Nitrososphaerota</taxon>
        <taxon>environmental samples</taxon>
    </lineage>
</organism>
<proteinExistence type="predicted"/>
<dbReference type="InterPro" id="IPR054162">
    <property type="entry name" value="DUF6293_C"/>
</dbReference>
<evidence type="ECO:0000259" key="2">
    <source>
        <dbReference type="Pfam" id="PF22665"/>
    </source>
</evidence>
<dbReference type="Pfam" id="PF22665">
    <property type="entry name" value="WHD_DUF6293"/>
    <property type="match status" value="1"/>
</dbReference>
<dbReference type="Gene3D" id="3.40.50.11700">
    <property type="match status" value="1"/>
</dbReference>
<evidence type="ECO:0000259" key="1">
    <source>
        <dbReference type="Pfam" id="PF19810"/>
    </source>
</evidence>
<feature type="domain" description="HFX-2341-like N-terminal" evidence="1">
    <location>
        <begin position="15"/>
        <end position="138"/>
    </location>
</feature>
<dbReference type="EMBL" id="KF900816">
    <property type="protein sequence ID" value="AIF07961.1"/>
    <property type="molecule type" value="Genomic_DNA"/>
</dbReference>
<dbReference type="AlphaFoldDB" id="A0A075GVT4"/>